<keyword evidence="2" id="KW-1185">Reference proteome</keyword>
<protein>
    <submittedName>
        <fullName evidence="1">Transmembrane protein</fullName>
    </submittedName>
</protein>
<dbReference type="AlphaFoldDB" id="A0A023B3I9"/>
<keyword evidence="1" id="KW-0472">Membrane</keyword>
<dbReference type="VEuPathDB" id="CryptoDB:GNI_111410"/>
<name>A0A023B3I9_GRENI</name>
<evidence type="ECO:0000313" key="1">
    <source>
        <dbReference type="EMBL" id="EZG55531.1"/>
    </source>
</evidence>
<dbReference type="Proteomes" id="UP000019763">
    <property type="component" value="Unassembled WGS sequence"/>
</dbReference>
<keyword evidence="1" id="KW-0812">Transmembrane</keyword>
<dbReference type="RefSeq" id="XP_011131517.1">
    <property type="nucleotide sequence ID" value="XM_011133215.1"/>
</dbReference>
<dbReference type="EMBL" id="AFNH02000832">
    <property type="protein sequence ID" value="EZG55531.1"/>
    <property type="molecule type" value="Genomic_DNA"/>
</dbReference>
<dbReference type="GeneID" id="22913937"/>
<evidence type="ECO:0000313" key="2">
    <source>
        <dbReference type="Proteomes" id="UP000019763"/>
    </source>
</evidence>
<proteinExistence type="predicted"/>
<sequence length="113" mass="12586">MPCGGTTVEFNEEENTIYITGPQLQDFLNFACSTVMIVAVLQLVTMITNSQAIIVIVASVLTVTQTMWHLREQNNSTNTVDKTMNNLDEYPATSLLTNLCQKTNLSQKKDKNV</sequence>
<comment type="caution">
    <text evidence="1">The sequence shown here is derived from an EMBL/GenBank/DDBJ whole genome shotgun (WGS) entry which is preliminary data.</text>
</comment>
<gene>
    <name evidence="1" type="ORF">GNI_111410</name>
</gene>
<organism evidence="1 2">
    <name type="scientific">Gregarina niphandrodes</name>
    <name type="common">Septate eugregarine</name>
    <dbReference type="NCBI Taxonomy" id="110365"/>
    <lineage>
        <taxon>Eukaryota</taxon>
        <taxon>Sar</taxon>
        <taxon>Alveolata</taxon>
        <taxon>Apicomplexa</taxon>
        <taxon>Conoidasida</taxon>
        <taxon>Gregarinasina</taxon>
        <taxon>Eugregarinorida</taxon>
        <taxon>Gregarinidae</taxon>
        <taxon>Gregarina</taxon>
    </lineage>
</organism>
<accession>A0A023B3I9</accession>
<reference evidence="1" key="1">
    <citation type="submission" date="2013-12" db="EMBL/GenBank/DDBJ databases">
        <authorList>
            <person name="Omoto C.K."/>
            <person name="Sibley D."/>
            <person name="Venepally P."/>
            <person name="Hadjithomas M."/>
            <person name="Karamycheva S."/>
            <person name="Brunk B."/>
            <person name="Roos D."/>
            <person name="Caler E."/>
            <person name="Lorenzi H."/>
        </authorList>
    </citation>
    <scope>NUCLEOTIDE SEQUENCE</scope>
</reference>